<dbReference type="HOGENOM" id="CLU_953559_0_0_1"/>
<gene>
    <name evidence="3" type="ORF">BN946_scf184845.g27</name>
</gene>
<feature type="compositionally biased region" description="Basic and acidic residues" evidence="1">
    <location>
        <begin position="241"/>
        <end position="255"/>
    </location>
</feature>
<evidence type="ECO:0000256" key="1">
    <source>
        <dbReference type="SAM" id="MobiDB-lite"/>
    </source>
</evidence>
<dbReference type="EMBL" id="CCBP010000098">
    <property type="protein sequence ID" value="CDO71157.1"/>
    <property type="molecule type" value="Genomic_DNA"/>
</dbReference>
<dbReference type="AlphaFoldDB" id="A0A060S9H7"/>
<evidence type="ECO:0000313" key="3">
    <source>
        <dbReference type="EMBL" id="CDO71157.1"/>
    </source>
</evidence>
<evidence type="ECO:0000259" key="2">
    <source>
        <dbReference type="Pfam" id="PF17667"/>
    </source>
</evidence>
<sequence length="292" mass="32000">MSVGNILIYDGDRASPPIGLLSDWDLAKTQQQIFNLRPSQSSRSGTWQFMSATLQAYPWKPHLLPDDLKSIMHILSWLALRTCYDDANGSECSSWKFDCVEQGIPFFKVRRSEDERHPFVQLARMLSKLCERQYSTLNPAEYTQNPEVLIAVCRMAWQQSRTDGQNNLSAVGSSAIQQDVAPQPGRAPLITHDAMLGAFDEVLEGEKYIDWSGLDKAAQPIGTSGISLSSSHTISASGVKRPGDESKDSEAEQPKPKRAHAASKEGITSASTHSRAGGSSATTSKSRSGRTK</sequence>
<accession>A0A060S9H7</accession>
<organism evidence="3 4">
    <name type="scientific">Pycnoporus cinnabarinus</name>
    <name type="common">Cinnabar-red polypore</name>
    <name type="synonym">Trametes cinnabarina</name>
    <dbReference type="NCBI Taxonomy" id="5643"/>
    <lineage>
        <taxon>Eukaryota</taxon>
        <taxon>Fungi</taxon>
        <taxon>Dikarya</taxon>
        <taxon>Basidiomycota</taxon>
        <taxon>Agaricomycotina</taxon>
        <taxon>Agaricomycetes</taxon>
        <taxon>Polyporales</taxon>
        <taxon>Polyporaceae</taxon>
        <taxon>Trametes</taxon>
    </lineage>
</organism>
<dbReference type="InterPro" id="IPR040976">
    <property type="entry name" value="Pkinase_fungal"/>
</dbReference>
<keyword evidence="4" id="KW-1185">Reference proteome</keyword>
<name>A0A060S9H7_PYCCI</name>
<dbReference type="STRING" id="5643.A0A060S9H7"/>
<dbReference type="OrthoDB" id="2758239at2759"/>
<feature type="domain" description="Fungal-type protein kinase" evidence="2">
    <location>
        <begin position="2"/>
        <end position="78"/>
    </location>
</feature>
<feature type="compositionally biased region" description="Low complexity" evidence="1">
    <location>
        <begin position="223"/>
        <end position="238"/>
    </location>
</feature>
<evidence type="ECO:0000313" key="4">
    <source>
        <dbReference type="Proteomes" id="UP000029665"/>
    </source>
</evidence>
<feature type="compositionally biased region" description="Polar residues" evidence="1">
    <location>
        <begin position="266"/>
        <end position="286"/>
    </location>
</feature>
<comment type="caution">
    <text evidence="3">The sequence shown here is derived from an EMBL/GenBank/DDBJ whole genome shotgun (WGS) entry which is preliminary data.</text>
</comment>
<dbReference type="Proteomes" id="UP000029665">
    <property type="component" value="Unassembled WGS sequence"/>
</dbReference>
<feature type="region of interest" description="Disordered" evidence="1">
    <location>
        <begin position="223"/>
        <end position="292"/>
    </location>
</feature>
<proteinExistence type="predicted"/>
<protein>
    <recommendedName>
        <fullName evidence="2">Fungal-type protein kinase domain-containing protein</fullName>
    </recommendedName>
</protein>
<dbReference type="Pfam" id="PF17667">
    <property type="entry name" value="Pkinase_fungal"/>
    <property type="match status" value="1"/>
</dbReference>
<reference evidence="3" key="1">
    <citation type="submission" date="2014-01" db="EMBL/GenBank/DDBJ databases">
        <title>The genome of the white-rot fungus Pycnoporus cinnabarinus: a basidiomycete model with a versatile arsenal for lignocellulosic biomass breakdown.</title>
        <authorList>
            <person name="Levasseur A."/>
            <person name="Lomascolo A."/>
            <person name="Ruiz-Duenas F.J."/>
            <person name="Uzan E."/>
            <person name="Piumi F."/>
            <person name="Kues U."/>
            <person name="Ram A.F.J."/>
            <person name="Murat C."/>
            <person name="Haon M."/>
            <person name="Benoit I."/>
            <person name="Arfi Y."/>
            <person name="Chevret D."/>
            <person name="Drula E."/>
            <person name="Kwon M.J."/>
            <person name="Gouret P."/>
            <person name="Lesage-Meessen L."/>
            <person name="Lombard V."/>
            <person name="Mariette J."/>
            <person name="Noirot C."/>
            <person name="Park J."/>
            <person name="Patyshakuliyeva A."/>
            <person name="Wieneger R.A.B."/>
            <person name="Wosten H.A.B."/>
            <person name="Martin F."/>
            <person name="Coutinho P.M."/>
            <person name="de Vries R."/>
            <person name="Martinez A.T."/>
            <person name="Klopp C."/>
            <person name="Pontarotti P."/>
            <person name="Henrissat B."/>
            <person name="Record E."/>
        </authorList>
    </citation>
    <scope>NUCLEOTIDE SEQUENCE [LARGE SCALE GENOMIC DNA]</scope>
    <source>
        <strain evidence="3">BRFM137</strain>
    </source>
</reference>